<dbReference type="GO" id="GO:0006355">
    <property type="term" value="P:regulation of DNA-templated transcription"/>
    <property type="evidence" value="ECO:0007669"/>
    <property type="project" value="InterPro"/>
</dbReference>
<dbReference type="GO" id="GO:0008270">
    <property type="term" value="F:zinc ion binding"/>
    <property type="evidence" value="ECO:0007669"/>
    <property type="project" value="InterPro"/>
</dbReference>
<accession>A0A560HAS2</accession>
<evidence type="ECO:0000313" key="2">
    <source>
        <dbReference type="EMBL" id="TWB42590.1"/>
    </source>
</evidence>
<dbReference type="InterPro" id="IPR008807">
    <property type="entry name" value="ROS_MUCR"/>
</dbReference>
<dbReference type="Pfam" id="PF05443">
    <property type="entry name" value="ROS_MUCR"/>
    <property type="match status" value="1"/>
</dbReference>
<dbReference type="AlphaFoldDB" id="A0A560HAS2"/>
<evidence type="ECO:0000313" key="3">
    <source>
        <dbReference type="Proteomes" id="UP000315751"/>
    </source>
</evidence>
<dbReference type="InterPro" id="IPR041920">
    <property type="entry name" value="ROS/MUCR_sf"/>
</dbReference>
<protein>
    <submittedName>
        <fullName evidence="2">MucR family transcriptional regulator</fullName>
    </submittedName>
</protein>
<keyword evidence="3" id="KW-1185">Reference proteome</keyword>
<name>A0A560HAS2_9PROT</name>
<dbReference type="EMBL" id="VITR01000006">
    <property type="protein sequence ID" value="TWB42590.1"/>
    <property type="molecule type" value="Genomic_DNA"/>
</dbReference>
<sequence length="150" mass="16731">MYHARSDNNGLIMNEFLKLSADIVAAYVTKNQIPPNDLPGLIQSVYGCLVHVDSPAPEVIPEVKQLPAVSIRKSVTPDYIVCLEDGKKLKMLKRYLRTAYNLTPDEYRAKWGLPADYPMTAPNYARERSGLAKQIGLGSRTREPKAKKSA</sequence>
<comment type="similarity">
    <text evidence="1">Belongs to the ros/MucR family.</text>
</comment>
<proteinExistence type="inferred from homology"/>
<dbReference type="Proteomes" id="UP000315751">
    <property type="component" value="Unassembled WGS sequence"/>
</dbReference>
<comment type="caution">
    <text evidence="2">The sequence shown here is derived from an EMBL/GenBank/DDBJ whole genome shotgun (WGS) entry which is preliminary data.</text>
</comment>
<dbReference type="Gene3D" id="1.10.10.1550">
    <property type="entry name" value="ROS/MUCR transcriptional regulator protein"/>
    <property type="match status" value="1"/>
</dbReference>
<reference evidence="2 3" key="1">
    <citation type="submission" date="2019-06" db="EMBL/GenBank/DDBJ databases">
        <title>Genomic Encyclopedia of Type Strains, Phase IV (KMG-V): Genome sequencing to study the core and pangenomes of soil and plant-associated prokaryotes.</title>
        <authorList>
            <person name="Whitman W."/>
        </authorList>
    </citation>
    <scope>NUCLEOTIDE SEQUENCE [LARGE SCALE GENOMIC DNA]</scope>
    <source>
        <strain evidence="2 3">BR 11622</strain>
    </source>
</reference>
<evidence type="ECO:0000256" key="1">
    <source>
        <dbReference type="ARBA" id="ARBA00007031"/>
    </source>
</evidence>
<organism evidence="2 3">
    <name type="scientific">Nitrospirillum amazonense</name>
    <dbReference type="NCBI Taxonomy" id="28077"/>
    <lineage>
        <taxon>Bacteria</taxon>
        <taxon>Pseudomonadati</taxon>
        <taxon>Pseudomonadota</taxon>
        <taxon>Alphaproteobacteria</taxon>
        <taxon>Rhodospirillales</taxon>
        <taxon>Azospirillaceae</taxon>
        <taxon>Nitrospirillum</taxon>
    </lineage>
</organism>
<gene>
    <name evidence="2" type="ORF">FBZ90_106190</name>
</gene>
<dbReference type="GO" id="GO:0003677">
    <property type="term" value="F:DNA binding"/>
    <property type="evidence" value="ECO:0007669"/>
    <property type="project" value="InterPro"/>
</dbReference>